<sequence length="145" mass="16961">MDRNFDLFITKQQEVVSGTELPLFCEYAIDFESGQPLYENEDIVTLTGNEALKVWIFRALKTERNRYAIHSEHFGSDLREHIGTIYNESIKQVLMQEQIKDCLLVNPYLTNVYNFSFEKQENDVKITFSVDTVYGTLEQEVQLGY</sequence>
<evidence type="ECO:0000313" key="2">
    <source>
        <dbReference type="Proteomes" id="UP001173223"/>
    </source>
</evidence>
<dbReference type="AlphaFoldDB" id="A0AAW6WDW4"/>
<gene>
    <name evidence="1" type="ORF">MWG07_11490</name>
</gene>
<reference evidence="1" key="1">
    <citation type="journal article" date="2022" name="Gene">
        <title>A genome-led study on the pathogenesis of Fusobacterium necrophorum infections.</title>
        <authorList>
            <person name="Thapa G."/>
            <person name="Jayal A."/>
            <person name="Sikazwe E."/>
            <person name="Perry T."/>
            <person name="Mohammed Al Balushi A."/>
            <person name="Livingstone P."/>
        </authorList>
    </citation>
    <scope>NUCLEOTIDE SEQUENCE</scope>
    <source>
        <strain evidence="1">BRON_8</strain>
    </source>
</reference>
<evidence type="ECO:0000313" key="1">
    <source>
        <dbReference type="EMBL" id="MDK4512871.1"/>
    </source>
</evidence>
<accession>A0AAW6WDW4</accession>
<name>A0AAW6WDW4_9FUSO</name>
<keyword evidence="2" id="KW-1185">Reference proteome</keyword>
<dbReference type="InterPro" id="IPR020288">
    <property type="entry name" value="Sheath_initiator"/>
</dbReference>
<dbReference type="Gene3D" id="3.10.450.40">
    <property type="match status" value="1"/>
</dbReference>
<dbReference type="Proteomes" id="UP001173223">
    <property type="component" value="Unassembled WGS sequence"/>
</dbReference>
<dbReference type="Pfam" id="PF10934">
    <property type="entry name" value="Sheath_initiator"/>
    <property type="match status" value="1"/>
</dbReference>
<comment type="caution">
    <text evidence="1">The sequence shown here is derived from an EMBL/GenBank/DDBJ whole genome shotgun (WGS) entry which is preliminary data.</text>
</comment>
<dbReference type="RefSeq" id="WP_035932803.1">
    <property type="nucleotide sequence ID" value="NZ_FMXX01000046.1"/>
</dbReference>
<dbReference type="EMBL" id="JAMGTK010000027">
    <property type="protein sequence ID" value="MDK4512871.1"/>
    <property type="molecule type" value="Genomic_DNA"/>
</dbReference>
<proteinExistence type="predicted"/>
<reference evidence="1" key="2">
    <citation type="submission" date="2022-04" db="EMBL/GenBank/DDBJ databases">
        <authorList>
            <person name="Livingstone P.G."/>
        </authorList>
    </citation>
    <scope>NUCLEOTIDE SEQUENCE</scope>
    <source>
        <strain evidence="1">BRON_8</strain>
    </source>
</reference>
<protein>
    <submittedName>
        <fullName evidence="1">DUF2634 domain-containing protein</fullName>
    </submittedName>
</protein>
<organism evidence="1 2">
    <name type="scientific">Fusobacterium necrophorum</name>
    <dbReference type="NCBI Taxonomy" id="859"/>
    <lineage>
        <taxon>Bacteria</taxon>
        <taxon>Fusobacteriati</taxon>
        <taxon>Fusobacteriota</taxon>
        <taxon>Fusobacteriia</taxon>
        <taxon>Fusobacteriales</taxon>
        <taxon>Fusobacteriaceae</taxon>
        <taxon>Fusobacterium</taxon>
    </lineage>
</organism>